<dbReference type="InterPro" id="IPR001683">
    <property type="entry name" value="PX_dom"/>
</dbReference>
<dbReference type="GO" id="GO:0006623">
    <property type="term" value="P:protein targeting to vacuole"/>
    <property type="evidence" value="ECO:0007669"/>
    <property type="project" value="TreeGrafter"/>
</dbReference>
<dbReference type="OrthoDB" id="10064318at2759"/>
<dbReference type="EMBL" id="JAEPRB010000101">
    <property type="protein sequence ID" value="KAG2221715.1"/>
    <property type="molecule type" value="Genomic_DNA"/>
</dbReference>
<evidence type="ECO:0000256" key="9">
    <source>
        <dbReference type="ARBA" id="ARBA00023136"/>
    </source>
</evidence>
<evidence type="ECO:0000256" key="10">
    <source>
        <dbReference type="SAM" id="MobiDB-lite"/>
    </source>
</evidence>
<organism evidence="12 13">
    <name type="scientific">Circinella minor</name>
    <dbReference type="NCBI Taxonomy" id="1195481"/>
    <lineage>
        <taxon>Eukaryota</taxon>
        <taxon>Fungi</taxon>
        <taxon>Fungi incertae sedis</taxon>
        <taxon>Mucoromycota</taxon>
        <taxon>Mucoromycotina</taxon>
        <taxon>Mucoromycetes</taxon>
        <taxon>Mucorales</taxon>
        <taxon>Lichtheimiaceae</taxon>
        <taxon>Circinella</taxon>
    </lineage>
</organism>
<accession>A0A8H7S3X4</accession>
<dbReference type="PANTHER" id="PTHR47554:SF1">
    <property type="entry name" value="SORTING NEXIN MVP1"/>
    <property type="match status" value="1"/>
</dbReference>
<evidence type="ECO:0000256" key="6">
    <source>
        <dbReference type="ARBA" id="ARBA00022448"/>
    </source>
</evidence>
<dbReference type="Proteomes" id="UP000646827">
    <property type="component" value="Unassembled WGS sequence"/>
</dbReference>
<dbReference type="InterPro" id="IPR036871">
    <property type="entry name" value="PX_dom_sf"/>
</dbReference>
<feature type="compositionally biased region" description="Basic and acidic residues" evidence="10">
    <location>
        <begin position="277"/>
        <end position="289"/>
    </location>
</feature>
<keyword evidence="8" id="KW-0653">Protein transport</keyword>
<dbReference type="GO" id="GO:0005768">
    <property type="term" value="C:endosome"/>
    <property type="evidence" value="ECO:0007669"/>
    <property type="project" value="TreeGrafter"/>
</dbReference>
<evidence type="ECO:0000259" key="11">
    <source>
        <dbReference type="PROSITE" id="PS50195"/>
    </source>
</evidence>
<name>A0A8H7S3X4_9FUNG</name>
<feature type="compositionally biased region" description="Polar residues" evidence="10">
    <location>
        <begin position="245"/>
        <end position="263"/>
    </location>
</feature>
<dbReference type="Pfam" id="PF19566">
    <property type="entry name" value="Snx8_BAR_dom"/>
    <property type="match status" value="1"/>
</dbReference>
<evidence type="ECO:0000256" key="5">
    <source>
        <dbReference type="ARBA" id="ARBA00014268"/>
    </source>
</evidence>
<protein>
    <recommendedName>
        <fullName evidence="5">Sorting nexin MVP1</fullName>
    </recommendedName>
</protein>
<evidence type="ECO:0000256" key="1">
    <source>
        <dbReference type="ARBA" id="ARBA00002474"/>
    </source>
</evidence>
<dbReference type="GO" id="GO:0032266">
    <property type="term" value="F:phosphatidylinositol-3-phosphate binding"/>
    <property type="evidence" value="ECO:0007669"/>
    <property type="project" value="TreeGrafter"/>
</dbReference>
<keyword evidence="13" id="KW-1185">Reference proteome</keyword>
<comment type="similarity">
    <text evidence="4">Belongs to the sorting nexin family.</text>
</comment>
<comment type="function">
    <text evidence="1">Required for vacuolar protein sorting.</text>
</comment>
<feature type="compositionally biased region" description="Low complexity" evidence="10">
    <location>
        <begin position="264"/>
        <end position="276"/>
    </location>
</feature>
<feature type="region of interest" description="Disordered" evidence="10">
    <location>
        <begin position="191"/>
        <end position="289"/>
    </location>
</feature>
<evidence type="ECO:0000256" key="3">
    <source>
        <dbReference type="ARBA" id="ARBA00004496"/>
    </source>
</evidence>
<reference evidence="12 13" key="1">
    <citation type="submission" date="2020-12" db="EMBL/GenBank/DDBJ databases">
        <title>Metabolic potential, ecology and presence of endohyphal bacteria is reflected in genomic diversity of Mucoromycotina.</title>
        <authorList>
            <person name="Muszewska A."/>
            <person name="Okrasinska A."/>
            <person name="Steczkiewicz K."/>
            <person name="Drgas O."/>
            <person name="Orlowska M."/>
            <person name="Perlinska-Lenart U."/>
            <person name="Aleksandrzak-Piekarczyk T."/>
            <person name="Szatraj K."/>
            <person name="Zielenkiewicz U."/>
            <person name="Pilsyk S."/>
            <person name="Malc E."/>
            <person name="Mieczkowski P."/>
            <person name="Kruszewska J.S."/>
            <person name="Biernat P."/>
            <person name="Pawlowska J."/>
        </authorList>
    </citation>
    <scope>NUCLEOTIDE SEQUENCE [LARGE SCALE GENOMIC DNA]</scope>
    <source>
        <strain evidence="12 13">CBS 142.35</strain>
    </source>
</reference>
<dbReference type="SMART" id="SM00312">
    <property type="entry name" value="PX"/>
    <property type="match status" value="1"/>
</dbReference>
<dbReference type="CDD" id="cd06866">
    <property type="entry name" value="PX_SNX8_Mvp1p_like"/>
    <property type="match status" value="1"/>
</dbReference>
<dbReference type="InterPro" id="IPR028662">
    <property type="entry name" value="SNX8/Mvp1"/>
</dbReference>
<evidence type="ECO:0000313" key="12">
    <source>
        <dbReference type="EMBL" id="KAG2221715.1"/>
    </source>
</evidence>
<sequence>MLNEEEVLGGGFLDADSSKYFLGGTHNTTSSSSINRSLSMPPLYASQLSVDANPWNTDSQFETTVPDIGQNSTGGQNAVDDDILGTNLTAASVLVGVDLPEIYDTAYLRARPVGERVSLDSLEKVIELAELSPRTILNIVVPVGAMYVTHNEFNTAIALVACEQKNMDLPSPILLNLDQFNVKRAIQHPNILKQQQQQQQRSTTTNKMDDPWLSVPNGHINNTNGKLEEIRSAPTSMRRPKLGLNNGSITPSRSRSMDNTLQIQQQQPNGSDNNNNNHHDQLLRPDENGKFLNDHDHLIGPTDSYQWFLDLDLVKVTVAPEKEGFIFKHINYVIESQLRSSKVLRRYSDFYWLWETLLKRYPMRVIPNLPPKKLGGKDESFLEKRRKGLSRFINSIVRHPTLKCDQVVETFLTEPSELLAWRRANPPIVDEEFVRNMPHATEFECYIPQDLDIRLESIKSRLPIITDHYNNKCIVLERLIRICEVQSREFVRYSITLNAMSEVEQECYVPGCQSCSQVVRGYEAVAKHMQRAGTILDEQALAAVNGVLENLKRHRDLLISFKEMIERKERLELNQIDSLSKKISTNKAKVNQNRGVPGLESEVERLDIAIQSDQDKLTYQLNRDTHIRYCITSELSYIHKQQAFISLMYQNYVHEQLQFTRQLGDNWKVLQGLSCEMPIDPDEFV</sequence>
<dbReference type="Gene3D" id="3.30.1520.10">
    <property type="entry name" value="Phox-like domain"/>
    <property type="match status" value="1"/>
</dbReference>
<dbReference type="InterPro" id="IPR027267">
    <property type="entry name" value="AH/BAR_dom_sf"/>
</dbReference>
<dbReference type="Gene3D" id="1.20.1270.60">
    <property type="entry name" value="Arfaptin homology (AH) domain/BAR domain"/>
    <property type="match status" value="1"/>
</dbReference>
<evidence type="ECO:0000256" key="2">
    <source>
        <dbReference type="ARBA" id="ARBA00004287"/>
    </source>
</evidence>
<keyword evidence="6" id="KW-0813">Transport</keyword>
<evidence type="ECO:0000256" key="8">
    <source>
        <dbReference type="ARBA" id="ARBA00022927"/>
    </source>
</evidence>
<evidence type="ECO:0000313" key="13">
    <source>
        <dbReference type="Proteomes" id="UP000646827"/>
    </source>
</evidence>
<comment type="caution">
    <text evidence="12">The sequence shown here is derived from an EMBL/GenBank/DDBJ whole genome shotgun (WGS) entry which is preliminary data.</text>
</comment>
<gene>
    <name evidence="12" type="ORF">INT45_007121</name>
</gene>
<dbReference type="GO" id="GO:0005829">
    <property type="term" value="C:cytosol"/>
    <property type="evidence" value="ECO:0007669"/>
    <property type="project" value="GOC"/>
</dbReference>
<dbReference type="PANTHER" id="PTHR47554">
    <property type="entry name" value="SORTING NEXIN MVP1"/>
    <property type="match status" value="1"/>
</dbReference>
<keyword evidence="9" id="KW-0472">Membrane</keyword>
<dbReference type="Pfam" id="PF00787">
    <property type="entry name" value="PX"/>
    <property type="match status" value="1"/>
</dbReference>
<dbReference type="InterPro" id="IPR045734">
    <property type="entry name" value="Snx8_BAR_dom"/>
</dbReference>
<keyword evidence="7" id="KW-0963">Cytoplasm</keyword>
<dbReference type="GO" id="GO:0042147">
    <property type="term" value="P:retrograde transport, endosome to Golgi"/>
    <property type="evidence" value="ECO:0007669"/>
    <property type="project" value="InterPro"/>
</dbReference>
<feature type="domain" description="PX" evidence="11">
    <location>
        <begin position="310"/>
        <end position="418"/>
    </location>
</feature>
<evidence type="ECO:0000256" key="7">
    <source>
        <dbReference type="ARBA" id="ARBA00022490"/>
    </source>
</evidence>
<dbReference type="AlphaFoldDB" id="A0A8H7S3X4"/>
<dbReference type="SUPFAM" id="SSF64268">
    <property type="entry name" value="PX domain"/>
    <property type="match status" value="1"/>
</dbReference>
<dbReference type="PROSITE" id="PS50195">
    <property type="entry name" value="PX"/>
    <property type="match status" value="1"/>
</dbReference>
<evidence type="ECO:0000256" key="4">
    <source>
        <dbReference type="ARBA" id="ARBA00010883"/>
    </source>
</evidence>
<comment type="subcellular location">
    <subcellularLocation>
        <location evidence="3">Cytoplasm</location>
    </subcellularLocation>
    <subcellularLocation>
        <location evidence="2">Membrane</location>
        <topology evidence="2">Peripheral membrane protein</topology>
        <orientation evidence="2">Cytoplasmic side</orientation>
    </subcellularLocation>
</comment>
<dbReference type="InterPro" id="IPR035704">
    <property type="entry name" value="SNX8/Mvp1_PX"/>
</dbReference>
<dbReference type="GO" id="GO:0016020">
    <property type="term" value="C:membrane"/>
    <property type="evidence" value="ECO:0007669"/>
    <property type="project" value="UniProtKB-SubCell"/>
</dbReference>
<proteinExistence type="inferred from homology"/>